<keyword evidence="3" id="KW-1185">Reference proteome</keyword>
<sequence length="419" mass="46200">MAAPQCVPSSPPGSCGLQVWRGSGSVSSSSSFGNALSDITMYTDPAVISESFPSTPLCPPNAQAMADMAEAIIKQSGQQTEAVVIAVGKEARIKSYVTKVRRHPEGANKFRSVVIRELSALIYTYIGYESVPEPLKDTNTEPGFEYNTASFIITRSEYCQFLHANAHLVARTLHLDNNSDAHSLLKLFNFDFYNALNSTVHTVTLSDALDAIDWLSTMPLDKVSTILGWQTNSLAQHVPLFVKAARQLLPKFISRPGYTLQKADAGFILNGHVRKAKEWNRQLMDKARAWGVTKLSDKRRKFFEAAIREGLVPSVSDLQEGLSEKVSKVEVEEVKEDLEKVKEDLDGKAAKEDLDGKASKEDLDGKASKEDLKAMQKQMAEYVAELNQCKAMMRMIGNSQILRLHEDPASSLAGFVPNI</sequence>
<feature type="coiled-coil region" evidence="1">
    <location>
        <begin position="324"/>
        <end position="392"/>
    </location>
</feature>
<dbReference type="InParanoid" id="A0A3N4LZT9"/>
<dbReference type="OrthoDB" id="10482470at2759"/>
<evidence type="ECO:0000313" key="2">
    <source>
        <dbReference type="EMBL" id="RPB23555.1"/>
    </source>
</evidence>
<keyword evidence="1" id="KW-0175">Coiled coil</keyword>
<dbReference type="AlphaFoldDB" id="A0A3N4LZT9"/>
<accession>A0A3N4LZT9</accession>
<reference evidence="2 3" key="1">
    <citation type="journal article" date="2018" name="Nat. Ecol. Evol.">
        <title>Pezizomycetes genomes reveal the molecular basis of ectomycorrhizal truffle lifestyle.</title>
        <authorList>
            <person name="Murat C."/>
            <person name="Payen T."/>
            <person name="Noel B."/>
            <person name="Kuo A."/>
            <person name="Morin E."/>
            <person name="Chen J."/>
            <person name="Kohler A."/>
            <person name="Krizsan K."/>
            <person name="Balestrini R."/>
            <person name="Da Silva C."/>
            <person name="Montanini B."/>
            <person name="Hainaut M."/>
            <person name="Levati E."/>
            <person name="Barry K.W."/>
            <person name="Belfiori B."/>
            <person name="Cichocki N."/>
            <person name="Clum A."/>
            <person name="Dockter R.B."/>
            <person name="Fauchery L."/>
            <person name="Guy J."/>
            <person name="Iotti M."/>
            <person name="Le Tacon F."/>
            <person name="Lindquist E.A."/>
            <person name="Lipzen A."/>
            <person name="Malagnac F."/>
            <person name="Mello A."/>
            <person name="Molinier V."/>
            <person name="Miyauchi S."/>
            <person name="Poulain J."/>
            <person name="Riccioni C."/>
            <person name="Rubini A."/>
            <person name="Sitrit Y."/>
            <person name="Splivallo R."/>
            <person name="Traeger S."/>
            <person name="Wang M."/>
            <person name="Zifcakova L."/>
            <person name="Wipf D."/>
            <person name="Zambonelli A."/>
            <person name="Paolocci F."/>
            <person name="Nowrousian M."/>
            <person name="Ottonello S."/>
            <person name="Baldrian P."/>
            <person name="Spatafora J.W."/>
            <person name="Henrissat B."/>
            <person name="Nagy L.G."/>
            <person name="Aury J.M."/>
            <person name="Wincker P."/>
            <person name="Grigoriev I.V."/>
            <person name="Bonfante P."/>
            <person name="Martin F.M."/>
        </authorList>
    </citation>
    <scope>NUCLEOTIDE SEQUENCE [LARGE SCALE GENOMIC DNA]</scope>
    <source>
        <strain evidence="2 3">ATCC MYA-4762</strain>
    </source>
</reference>
<dbReference type="Proteomes" id="UP000267821">
    <property type="component" value="Unassembled WGS sequence"/>
</dbReference>
<organism evidence="2 3">
    <name type="scientific">Terfezia boudieri ATCC MYA-4762</name>
    <dbReference type="NCBI Taxonomy" id="1051890"/>
    <lineage>
        <taxon>Eukaryota</taxon>
        <taxon>Fungi</taxon>
        <taxon>Dikarya</taxon>
        <taxon>Ascomycota</taxon>
        <taxon>Pezizomycotina</taxon>
        <taxon>Pezizomycetes</taxon>
        <taxon>Pezizales</taxon>
        <taxon>Pezizaceae</taxon>
        <taxon>Terfezia</taxon>
    </lineage>
</organism>
<evidence type="ECO:0000256" key="1">
    <source>
        <dbReference type="SAM" id="Coils"/>
    </source>
</evidence>
<protein>
    <submittedName>
        <fullName evidence="2">Uncharacterized protein</fullName>
    </submittedName>
</protein>
<gene>
    <name evidence="2" type="ORF">L211DRAFT_849539</name>
</gene>
<name>A0A3N4LZT9_9PEZI</name>
<evidence type="ECO:0000313" key="3">
    <source>
        <dbReference type="Proteomes" id="UP000267821"/>
    </source>
</evidence>
<proteinExistence type="predicted"/>
<dbReference type="EMBL" id="ML121545">
    <property type="protein sequence ID" value="RPB23555.1"/>
    <property type="molecule type" value="Genomic_DNA"/>
</dbReference>